<feature type="chain" id="PRO_5035825842" evidence="3">
    <location>
        <begin position="21"/>
        <end position="169"/>
    </location>
</feature>
<feature type="region of interest" description="Disordered" evidence="1">
    <location>
        <begin position="87"/>
        <end position="109"/>
    </location>
</feature>
<dbReference type="EMBL" id="CADEPM010000002">
    <property type="protein sequence ID" value="CAB3400667.1"/>
    <property type="molecule type" value="Genomic_DNA"/>
</dbReference>
<keyword evidence="5" id="KW-1185">Reference proteome</keyword>
<protein>
    <submittedName>
        <fullName evidence="4">Uncharacterized protein</fullName>
    </submittedName>
</protein>
<feature type="transmembrane region" description="Helical" evidence="2">
    <location>
        <begin position="123"/>
        <end position="145"/>
    </location>
</feature>
<evidence type="ECO:0000313" key="4">
    <source>
        <dbReference type="EMBL" id="CAB3400667.1"/>
    </source>
</evidence>
<comment type="caution">
    <text evidence="4">The sequence shown here is derived from an EMBL/GenBank/DDBJ whole genome shotgun (WGS) entry which is preliminary data.</text>
</comment>
<evidence type="ECO:0000256" key="1">
    <source>
        <dbReference type="SAM" id="MobiDB-lite"/>
    </source>
</evidence>
<gene>
    <name evidence="4" type="ORF">CBOVIS_LOCUS3554</name>
</gene>
<organism evidence="4 5">
    <name type="scientific">Caenorhabditis bovis</name>
    <dbReference type="NCBI Taxonomy" id="2654633"/>
    <lineage>
        <taxon>Eukaryota</taxon>
        <taxon>Metazoa</taxon>
        <taxon>Ecdysozoa</taxon>
        <taxon>Nematoda</taxon>
        <taxon>Chromadorea</taxon>
        <taxon>Rhabditida</taxon>
        <taxon>Rhabditina</taxon>
        <taxon>Rhabditomorpha</taxon>
        <taxon>Rhabditoidea</taxon>
        <taxon>Rhabditidae</taxon>
        <taxon>Peloderinae</taxon>
        <taxon>Caenorhabditis</taxon>
    </lineage>
</organism>
<evidence type="ECO:0000256" key="2">
    <source>
        <dbReference type="SAM" id="Phobius"/>
    </source>
</evidence>
<reference evidence="4 5" key="1">
    <citation type="submission" date="2020-04" db="EMBL/GenBank/DDBJ databases">
        <authorList>
            <person name="Laetsch R D."/>
            <person name="Stevens L."/>
            <person name="Kumar S."/>
            <person name="Blaxter L. M."/>
        </authorList>
    </citation>
    <scope>NUCLEOTIDE SEQUENCE [LARGE SCALE GENOMIC DNA]</scope>
</reference>
<name>A0A8S1EAB1_9PELO</name>
<keyword evidence="2" id="KW-1133">Transmembrane helix</keyword>
<sequence>MLLRKLSFIILLISLGSIYTQSIDEEESVHLGGKEGSGNGITDDEDMEGSSLPPDSFYATTPQVRPKFPSSTTIRIQTSQMIVTQTSSTTERIMTSSSHEPTTTTDSRPNVPFNSFSLFGVRGIFIILGTILLFLVILILFILCFKARNNKKQAYRPGQRESPDALLKE</sequence>
<keyword evidence="2" id="KW-0812">Transmembrane</keyword>
<dbReference type="OrthoDB" id="5866299at2759"/>
<evidence type="ECO:0000256" key="3">
    <source>
        <dbReference type="SAM" id="SignalP"/>
    </source>
</evidence>
<keyword evidence="3" id="KW-0732">Signal</keyword>
<keyword evidence="2" id="KW-0472">Membrane</keyword>
<feature type="region of interest" description="Disordered" evidence="1">
    <location>
        <begin position="29"/>
        <end position="61"/>
    </location>
</feature>
<accession>A0A8S1EAB1</accession>
<proteinExistence type="predicted"/>
<evidence type="ECO:0000313" key="5">
    <source>
        <dbReference type="Proteomes" id="UP000494206"/>
    </source>
</evidence>
<dbReference type="AlphaFoldDB" id="A0A8S1EAB1"/>
<dbReference type="Proteomes" id="UP000494206">
    <property type="component" value="Unassembled WGS sequence"/>
</dbReference>
<feature type="signal peptide" evidence="3">
    <location>
        <begin position="1"/>
        <end position="20"/>
    </location>
</feature>